<name>A0ABV2PMM8_9BACI</name>
<comment type="caution">
    <text evidence="1">The sequence shown here is derived from an EMBL/GenBank/DDBJ whole genome shotgun (WGS) entry which is preliminary data.</text>
</comment>
<dbReference type="Proteomes" id="UP001549363">
    <property type="component" value="Unassembled WGS sequence"/>
</dbReference>
<keyword evidence="2" id="KW-1185">Reference proteome</keyword>
<accession>A0ABV2PMM8</accession>
<organism evidence="1 2">
    <name type="scientific">Lysinibacillus parviboronicapiens</name>
    <dbReference type="NCBI Taxonomy" id="436516"/>
    <lineage>
        <taxon>Bacteria</taxon>
        <taxon>Bacillati</taxon>
        <taxon>Bacillota</taxon>
        <taxon>Bacilli</taxon>
        <taxon>Bacillales</taxon>
        <taxon>Bacillaceae</taxon>
        <taxon>Lysinibacillus</taxon>
    </lineage>
</organism>
<evidence type="ECO:0000313" key="1">
    <source>
        <dbReference type="EMBL" id="MET4562201.1"/>
    </source>
</evidence>
<sequence length="60" mass="6755">MSVSRNNFYIQCENCLANETIRDGLQRDSEINFRITGESVIEVVCKSCNNTISVLTDNPV</sequence>
<dbReference type="EMBL" id="JBEPSB010000018">
    <property type="protein sequence ID" value="MET4562201.1"/>
    <property type="molecule type" value="Genomic_DNA"/>
</dbReference>
<evidence type="ECO:0000313" key="2">
    <source>
        <dbReference type="Proteomes" id="UP001549363"/>
    </source>
</evidence>
<gene>
    <name evidence="1" type="ORF">ABIA69_003387</name>
</gene>
<proteinExistence type="predicted"/>
<reference evidence="1 2" key="1">
    <citation type="submission" date="2024-06" db="EMBL/GenBank/DDBJ databases">
        <title>Sorghum-associated microbial communities from plants grown in Nebraska, USA.</title>
        <authorList>
            <person name="Schachtman D."/>
        </authorList>
    </citation>
    <scope>NUCLEOTIDE SEQUENCE [LARGE SCALE GENOMIC DNA]</scope>
    <source>
        <strain evidence="1 2">736</strain>
    </source>
</reference>
<protein>
    <submittedName>
        <fullName evidence="1">Uncharacterized protein</fullName>
    </submittedName>
</protein>